<feature type="chain" id="PRO_5012820928" evidence="10">
    <location>
        <begin position="20"/>
        <end position="1065"/>
    </location>
</feature>
<dbReference type="InterPro" id="IPR039426">
    <property type="entry name" value="TonB-dep_rcpt-like"/>
</dbReference>
<dbReference type="SUPFAM" id="SSF49464">
    <property type="entry name" value="Carboxypeptidase regulatory domain-like"/>
    <property type="match status" value="1"/>
</dbReference>
<evidence type="ECO:0000256" key="4">
    <source>
        <dbReference type="ARBA" id="ARBA00022692"/>
    </source>
</evidence>
<dbReference type="Pfam" id="PF13715">
    <property type="entry name" value="CarbopepD_reg_2"/>
    <property type="match status" value="1"/>
</dbReference>
<dbReference type="Pfam" id="PF00593">
    <property type="entry name" value="TonB_dep_Rec_b-barrel"/>
    <property type="match status" value="1"/>
</dbReference>
<keyword evidence="6 8" id="KW-0472">Membrane</keyword>
<dbReference type="NCBIfam" id="TIGR04057">
    <property type="entry name" value="SusC_RagA_signa"/>
    <property type="match status" value="1"/>
</dbReference>
<feature type="domain" description="TonB-dependent receptor plug" evidence="12">
    <location>
        <begin position="119"/>
        <end position="221"/>
    </location>
</feature>
<dbReference type="RefSeq" id="WP_079689343.1">
    <property type="nucleotide sequence ID" value="NZ_FUZU01000004.1"/>
</dbReference>
<keyword evidence="14" id="KW-1185">Reference proteome</keyword>
<dbReference type="Gene3D" id="2.40.170.20">
    <property type="entry name" value="TonB-dependent receptor, beta-barrel domain"/>
    <property type="match status" value="1"/>
</dbReference>
<dbReference type="InterPro" id="IPR008969">
    <property type="entry name" value="CarboxyPept-like_regulatory"/>
</dbReference>
<keyword evidence="3 8" id="KW-1134">Transmembrane beta strand</keyword>
<evidence type="ECO:0000256" key="2">
    <source>
        <dbReference type="ARBA" id="ARBA00022448"/>
    </source>
</evidence>
<dbReference type="GO" id="GO:0009279">
    <property type="term" value="C:cell outer membrane"/>
    <property type="evidence" value="ECO:0007669"/>
    <property type="project" value="UniProtKB-SubCell"/>
</dbReference>
<proteinExistence type="inferred from homology"/>
<evidence type="ECO:0000313" key="13">
    <source>
        <dbReference type="EMBL" id="SKC85050.1"/>
    </source>
</evidence>
<reference evidence="13 14" key="1">
    <citation type="submission" date="2017-02" db="EMBL/GenBank/DDBJ databases">
        <authorList>
            <person name="Peterson S.W."/>
        </authorList>
    </citation>
    <scope>NUCLEOTIDE SEQUENCE [LARGE SCALE GENOMIC DNA]</scope>
    <source>
        <strain evidence="13 14">DSM 25262</strain>
    </source>
</reference>
<comment type="similarity">
    <text evidence="8 9">Belongs to the TonB-dependent receptor family.</text>
</comment>
<comment type="subcellular location">
    <subcellularLocation>
        <location evidence="1 8">Cell outer membrane</location>
        <topology evidence="1 8">Multi-pass membrane protein</topology>
    </subcellularLocation>
</comment>
<evidence type="ECO:0000259" key="11">
    <source>
        <dbReference type="Pfam" id="PF00593"/>
    </source>
</evidence>
<name>A0A1T5M9X3_9BACT</name>
<keyword evidence="7 8" id="KW-0998">Cell outer membrane</keyword>
<keyword evidence="10" id="KW-0732">Signal</keyword>
<dbReference type="Gene3D" id="2.60.40.1120">
    <property type="entry name" value="Carboxypeptidase-like, regulatory domain"/>
    <property type="match status" value="1"/>
</dbReference>
<evidence type="ECO:0000256" key="7">
    <source>
        <dbReference type="ARBA" id="ARBA00023237"/>
    </source>
</evidence>
<dbReference type="Gene3D" id="2.170.130.10">
    <property type="entry name" value="TonB-dependent receptor, plug domain"/>
    <property type="match status" value="1"/>
</dbReference>
<feature type="domain" description="TonB-dependent receptor-like beta-barrel" evidence="11">
    <location>
        <begin position="489"/>
        <end position="961"/>
    </location>
</feature>
<dbReference type="NCBIfam" id="TIGR04056">
    <property type="entry name" value="OMP_RagA_SusC"/>
    <property type="match status" value="1"/>
</dbReference>
<dbReference type="Pfam" id="PF07715">
    <property type="entry name" value="Plug"/>
    <property type="match status" value="1"/>
</dbReference>
<dbReference type="InterPro" id="IPR037066">
    <property type="entry name" value="Plug_dom_sf"/>
</dbReference>
<evidence type="ECO:0000256" key="10">
    <source>
        <dbReference type="SAM" id="SignalP"/>
    </source>
</evidence>
<dbReference type="PROSITE" id="PS52016">
    <property type="entry name" value="TONB_DEPENDENT_REC_3"/>
    <property type="match status" value="1"/>
</dbReference>
<feature type="signal peptide" evidence="10">
    <location>
        <begin position="1"/>
        <end position="19"/>
    </location>
</feature>
<evidence type="ECO:0000256" key="6">
    <source>
        <dbReference type="ARBA" id="ARBA00023136"/>
    </source>
</evidence>
<keyword evidence="4 8" id="KW-0812">Transmembrane</keyword>
<evidence type="ECO:0000256" key="5">
    <source>
        <dbReference type="ARBA" id="ARBA00023077"/>
    </source>
</evidence>
<dbReference type="OrthoDB" id="9768177at2"/>
<dbReference type="STRING" id="688867.SAMN05660236_4801"/>
<evidence type="ECO:0000259" key="12">
    <source>
        <dbReference type="Pfam" id="PF07715"/>
    </source>
</evidence>
<organism evidence="13 14">
    <name type="scientific">Ohtaekwangia koreensis</name>
    <dbReference type="NCBI Taxonomy" id="688867"/>
    <lineage>
        <taxon>Bacteria</taxon>
        <taxon>Pseudomonadati</taxon>
        <taxon>Bacteroidota</taxon>
        <taxon>Cytophagia</taxon>
        <taxon>Cytophagales</taxon>
        <taxon>Fulvivirgaceae</taxon>
        <taxon>Ohtaekwangia</taxon>
    </lineage>
</organism>
<dbReference type="Proteomes" id="UP000190961">
    <property type="component" value="Unassembled WGS sequence"/>
</dbReference>
<keyword evidence="5 9" id="KW-0798">TonB box</keyword>
<dbReference type="InterPro" id="IPR000531">
    <property type="entry name" value="Beta-barrel_TonB"/>
</dbReference>
<keyword evidence="2 8" id="KW-0813">Transport</keyword>
<evidence type="ECO:0000256" key="9">
    <source>
        <dbReference type="RuleBase" id="RU003357"/>
    </source>
</evidence>
<dbReference type="AlphaFoldDB" id="A0A1T5M9X3"/>
<evidence type="ECO:0000256" key="3">
    <source>
        <dbReference type="ARBA" id="ARBA00022452"/>
    </source>
</evidence>
<dbReference type="InterPro" id="IPR036942">
    <property type="entry name" value="Beta-barrel_TonB_sf"/>
</dbReference>
<evidence type="ECO:0000256" key="8">
    <source>
        <dbReference type="PROSITE-ProRule" id="PRU01360"/>
    </source>
</evidence>
<gene>
    <name evidence="13" type="ORF">SAMN05660236_4801</name>
</gene>
<dbReference type="SUPFAM" id="SSF56935">
    <property type="entry name" value="Porins"/>
    <property type="match status" value="1"/>
</dbReference>
<evidence type="ECO:0000313" key="14">
    <source>
        <dbReference type="Proteomes" id="UP000190961"/>
    </source>
</evidence>
<dbReference type="InterPro" id="IPR012910">
    <property type="entry name" value="Plug_dom"/>
</dbReference>
<sequence length="1065" mass="118781">MKKYILSYSFLLCAAILYAQEKKTVTGKVIASSDGTPLAGVNVIVKGTTSGTSTDSDGNFTMEVSDNQTLMVSFIGYKPVEIPTNGPDNFEIKLEEDISTLGEVTIVSTGYQQVPKERVNGSFVQIDNRLLNRRVGTDLLSRMEDVTSGLIFNRNIAGKTNDISIRGMSTINSQSQPLIVIDNFPYEGDINTINPNDVESITVLKDAAAASIWGARAGNGVIVITTKKGSSNQAPIVSINSNITITQKPDLFYESKMSSTQMIENERRLFEKGFYTTAETSHSSPLTPAVELMIANRDGLLSDIDLENQLAVLGTQDIRKDYDAYLYRKSVNQQYAVNLNGGNTMNRYYLSVGIDKNLDNLQGNEYTRVTLNLNNSWTVLKDKLTINAGIYYSQNNTQTNNGGTSAITYNNSNPIYTYARLKDDHGNSIPITKDHRLSFIQQAEENGLLNWQYSPLDEIDATDNQSKLTDYRINSSLNYRIAEGLNAEILYQYWQGNGERRILHKDNSYFARNLINRYSSTDADGLVTRPIPIGGVLDLTHAKSENHSVRGQLNFNKTYGDHSISALAGYEAREVNTIESTARNYGYNDALATTQHVNYTGFFYRYDAPFSGGTIPYIDAQASLTDRFISYYANASYTYKIKYSISGSARRDQSNLFGVRTNQKSVPLWSTGLGWTISEEAFYQSSFLPYLKLRVTYGSNGNINKQTSAFTTAYSLGYDETTGLPYSVIQNPGNPDLKWEKVNIYNAGLDFENHNRRIYGSLEYFNKSGKDLIGTRSFAPSSGVTTFTGNFASTKSHGIDLVMNSLNIDQQFTWNTTLLFSTIKEKVTDYESETPVSSLLQNGPGVSGFFAPLKGKPLYAIYSYAWAGLDPETGNPQGYMDGLPSTDYSAIVSTTTPEKLIYHGSARPTVYGSLRNTFAWRNISLSLNISYRLGYYFRKKSVLYNQVLNGYASHGDYGLRWQNPGDELYTDVPSMPTTFDNNRESIYTYSEALVEKGDHIRLQDISVSYTLDKQFVEKLPFASVEIYSYINNIGIIWKAAPGSIDPDYPTLKPSRSIAFGVRINF</sequence>
<evidence type="ECO:0000256" key="1">
    <source>
        <dbReference type="ARBA" id="ARBA00004571"/>
    </source>
</evidence>
<protein>
    <submittedName>
        <fullName evidence="13">TonB-linked outer membrane protein, SusC/RagA family</fullName>
    </submittedName>
</protein>
<accession>A0A1T5M9X3</accession>
<dbReference type="EMBL" id="FUZU01000004">
    <property type="protein sequence ID" value="SKC85050.1"/>
    <property type="molecule type" value="Genomic_DNA"/>
</dbReference>
<dbReference type="InterPro" id="IPR023996">
    <property type="entry name" value="TonB-dep_OMP_SusC/RagA"/>
</dbReference>
<dbReference type="InterPro" id="IPR023997">
    <property type="entry name" value="TonB-dep_OMP_SusC/RagA_CS"/>
</dbReference>